<dbReference type="PROSITE" id="PS00079">
    <property type="entry name" value="MULTICOPPER_OXIDASE1"/>
    <property type="match status" value="1"/>
</dbReference>
<reference evidence="19" key="2">
    <citation type="submission" date="2018-05" db="EMBL/GenBank/DDBJ databases">
        <title>OpunRS2 (Oryza punctata Reference Sequence Version 2).</title>
        <authorList>
            <person name="Zhang J."/>
            <person name="Kudrna D."/>
            <person name="Lee S."/>
            <person name="Talag J."/>
            <person name="Welchert J."/>
            <person name="Wing R.A."/>
        </authorList>
    </citation>
    <scope>NUCLEOTIDE SEQUENCE [LARGE SCALE GENOMIC DNA]</scope>
</reference>
<dbReference type="GO" id="GO:0046274">
    <property type="term" value="P:lignin catabolic process"/>
    <property type="evidence" value="ECO:0007669"/>
    <property type="project" value="UniProtKB-KW"/>
</dbReference>
<dbReference type="PANTHER" id="PTHR11709:SF343">
    <property type="entry name" value="LACCASE-15"/>
    <property type="match status" value="1"/>
</dbReference>
<dbReference type="eggNOG" id="KOG1263">
    <property type="taxonomic scope" value="Eukaryota"/>
</dbReference>
<dbReference type="InterPro" id="IPR011707">
    <property type="entry name" value="Cu-oxidase-like_N"/>
</dbReference>
<evidence type="ECO:0000259" key="16">
    <source>
        <dbReference type="Pfam" id="PF00394"/>
    </source>
</evidence>
<feature type="chain" id="PRO_5002367208" description="laccase" evidence="15">
    <location>
        <begin position="26"/>
        <end position="602"/>
    </location>
</feature>
<comment type="cofactor">
    <cofactor evidence="2">
        <name>Cu cation</name>
        <dbReference type="ChEBI" id="CHEBI:23378"/>
    </cofactor>
</comment>
<dbReference type="STRING" id="4537.A0A0E0M6R3"/>
<dbReference type="InterPro" id="IPR034285">
    <property type="entry name" value="CuRO_2_LCC"/>
</dbReference>
<dbReference type="Gramene" id="OPUNC10G05920.1">
    <property type="protein sequence ID" value="OPUNC10G05920.1"/>
    <property type="gene ID" value="OPUNC10G05920"/>
</dbReference>
<evidence type="ECO:0000259" key="17">
    <source>
        <dbReference type="Pfam" id="PF07731"/>
    </source>
</evidence>
<keyword evidence="15" id="KW-0732">Signal</keyword>
<comment type="function">
    <text evidence="3">Lignin degradation and detoxification of lignin-derived products.</text>
</comment>
<comment type="similarity">
    <text evidence="5">Belongs to the multicopper oxidase family.</text>
</comment>
<dbReference type="EnsemblPlants" id="OPUNC10G05920.1">
    <property type="protein sequence ID" value="OPUNC10G05920.1"/>
    <property type="gene ID" value="OPUNC10G05920"/>
</dbReference>
<dbReference type="CDD" id="cd13875">
    <property type="entry name" value="CuRO_2_LCC_plant"/>
    <property type="match status" value="1"/>
</dbReference>
<dbReference type="InterPro" id="IPR011706">
    <property type="entry name" value="Cu-oxidase_C"/>
</dbReference>
<dbReference type="OMA" id="PDNRACW"/>
<evidence type="ECO:0000256" key="4">
    <source>
        <dbReference type="ARBA" id="ARBA00004271"/>
    </source>
</evidence>
<evidence type="ECO:0000256" key="6">
    <source>
        <dbReference type="ARBA" id="ARBA00012297"/>
    </source>
</evidence>
<dbReference type="GO" id="GO:0005507">
    <property type="term" value="F:copper ion binding"/>
    <property type="evidence" value="ECO:0007669"/>
    <property type="project" value="InterPro"/>
</dbReference>
<comment type="catalytic activity">
    <reaction evidence="1">
        <text>4 hydroquinone + O2 = 4 benzosemiquinone + 2 H2O</text>
        <dbReference type="Rhea" id="RHEA:11276"/>
        <dbReference type="ChEBI" id="CHEBI:15377"/>
        <dbReference type="ChEBI" id="CHEBI:15379"/>
        <dbReference type="ChEBI" id="CHEBI:17594"/>
        <dbReference type="ChEBI" id="CHEBI:17977"/>
        <dbReference type="EC" id="1.10.3.2"/>
    </reaction>
</comment>
<evidence type="ECO:0000313" key="19">
    <source>
        <dbReference type="EnsemblPlants" id="OPUNC10G05920.1"/>
    </source>
</evidence>
<evidence type="ECO:0000256" key="5">
    <source>
        <dbReference type="ARBA" id="ARBA00010609"/>
    </source>
</evidence>
<dbReference type="SUPFAM" id="SSF49503">
    <property type="entry name" value="Cupredoxins"/>
    <property type="match status" value="3"/>
</dbReference>
<keyword evidence="10" id="KW-0677">Repeat</keyword>
<feature type="domain" description="Plastocyanin-like" evidence="18">
    <location>
        <begin position="42"/>
        <end position="155"/>
    </location>
</feature>
<dbReference type="EC" id="1.10.3.2" evidence="6"/>
<keyword evidence="12" id="KW-0186">Copper</keyword>
<dbReference type="PANTHER" id="PTHR11709">
    <property type="entry name" value="MULTI-COPPER OXIDASE"/>
    <property type="match status" value="1"/>
</dbReference>
<evidence type="ECO:0000256" key="13">
    <source>
        <dbReference type="ARBA" id="ARBA00023185"/>
    </source>
</evidence>
<keyword evidence="9" id="KW-0479">Metal-binding</keyword>
<dbReference type="InterPro" id="IPR008972">
    <property type="entry name" value="Cupredoxin"/>
</dbReference>
<keyword evidence="7" id="KW-0052">Apoplast</keyword>
<name>A0A0E0M6R3_ORYPU</name>
<evidence type="ECO:0000256" key="9">
    <source>
        <dbReference type="ARBA" id="ARBA00022723"/>
    </source>
</evidence>
<sequence>MKCCQSSPTAAAAIVAFSMIILVSGTAIPSAAAAAVEHTFVVSQVNMTHLCKEMAFTVVNGQLPGPTIEVTEGDSVTVHVVNKSPYNLTIHWHGVYQLLNCWNDGVPMITQRPILPNHNFTYRFDVAGQEGTLWWHAHDAFLRGTVHGALIIRPRHGAASYPFPKPHREIPVIIGEWWEKDLPQVDRNMTNGYFDDYSSGSTINGKLGDLFNCSGVLEDGYVLDVEPGKTYLLRIINAALFSEYFLKIAGHKFTVVASDANYLTPYTTDVIVIAPGETLDALVVADAPPAGRYYMAAQPIQAPPPDTQTPEYATRATVQYSSSSSSKNSSRDAVVMPEMPHQHDTIRSFYFRGNLTGARHRHRHVPARADERLFVTLGLGSVCRHGGASCKRGGNLQESIVVANVNNVSFHIPAATATPILEAHYYRRRRAGAGAGTGNEHELADRPPRAYNYTDQTLTPFGPEEMRLEPTSRAVVARRFRHGATVDVVFQSTAMLQGDSNPMHLHGHDVFLLAQGIGNYDAARDEAKYNLVNPPRKNTVLVPNLGWAAVRFVADNPGAWLMHCHFEFHLSMGMAAVFIVEDGPTMDTSLPPPPEDFLDGRP</sequence>
<evidence type="ECO:0000256" key="1">
    <source>
        <dbReference type="ARBA" id="ARBA00000349"/>
    </source>
</evidence>
<evidence type="ECO:0000256" key="15">
    <source>
        <dbReference type="SAM" id="SignalP"/>
    </source>
</evidence>
<dbReference type="AlphaFoldDB" id="A0A0E0M6R3"/>
<feature type="domain" description="Plastocyanin-like" evidence="17">
    <location>
        <begin position="446"/>
        <end position="582"/>
    </location>
</feature>
<dbReference type="InterPro" id="IPR033138">
    <property type="entry name" value="Cu_oxidase_CS"/>
</dbReference>
<dbReference type="Pfam" id="PF07732">
    <property type="entry name" value="Cu-oxidase_3"/>
    <property type="match status" value="1"/>
</dbReference>
<dbReference type="InterPro" id="IPR034288">
    <property type="entry name" value="CuRO_1_LCC"/>
</dbReference>
<dbReference type="Proteomes" id="UP000026962">
    <property type="component" value="Chromosome 10"/>
</dbReference>
<dbReference type="InterPro" id="IPR045087">
    <property type="entry name" value="Cu-oxidase_fam"/>
</dbReference>
<dbReference type="GO" id="GO:0048046">
    <property type="term" value="C:apoplast"/>
    <property type="evidence" value="ECO:0007669"/>
    <property type="project" value="UniProtKB-SubCell"/>
</dbReference>
<dbReference type="GO" id="GO:0052716">
    <property type="term" value="F:hydroquinone:oxygen oxidoreductase activity"/>
    <property type="evidence" value="ECO:0007669"/>
    <property type="project" value="UniProtKB-EC"/>
</dbReference>
<protein>
    <recommendedName>
        <fullName evidence="6">laccase</fullName>
        <ecNumber evidence="6">1.10.3.2</ecNumber>
    </recommendedName>
</protein>
<feature type="compositionally biased region" description="Basic and acidic residues" evidence="14">
    <location>
        <begin position="439"/>
        <end position="448"/>
    </location>
</feature>
<dbReference type="CDD" id="cd13849">
    <property type="entry name" value="CuRO_1_LCC_plant"/>
    <property type="match status" value="1"/>
</dbReference>
<keyword evidence="8" id="KW-0964">Secreted</keyword>
<evidence type="ECO:0000256" key="12">
    <source>
        <dbReference type="ARBA" id="ARBA00023008"/>
    </source>
</evidence>
<reference evidence="19" key="1">
    <citation type="submission" date="2015-04" db="UniProtKB">
        <authorList>
            <consortium name="EnsemblPlants"/>
        </authorList>
    </citation>
    <scope>IDENTIFICATION</scope>
</reference>
<dbReference type="PROSITE" id="PS00080">
    <property type="entry name" value="MULTICOPPER_OXIDASE2"/>
    <property type="match status" value="1"/>
</dbReference>
<evidence type="ECO:0000256" key="8">
    <source>
        <dbReference type="ARBA" id="ARBA00022525"/>
    </source>
</evidence>
<evidence type="ECO:0000256" key="11">
    <source>
        <dbReference type="ARBA" id="ARBA00023002"/>
    </source>
</evidence>
<proteinExistence type="inferred from homology"/>
<keyword evidence="11" id="KW-0560">Oxidoreductase</keyword>
<dbReference type="CDD" id="cd13897">
    <property type="entry name" value="CuRO_3_LCC_plant"/>
    <property type="match status" value="1"/>
</dbReference>
<dbReference type="InterPro" id="IPR001117">
    <property type="entry name" value="Cu-oxidase_2nd"/>
</dbReference>
<accession>A0A0E0M6R3</accession>
<dbReference type="InterPro" id="IPR002355">
    <property type="entry name" value="Cu_oxidase_Cu_BS"/>
</dbReference>
<dbReference type="Pfam" id="PF07731">
    <property type="entry name" value="Cu-oxidase_2"/>
    <property type="match status" value="1"/>
</dbReference>
<evidence type="ECO:0000259" key="18">
    <source>
        <dbReference type="Pfam" id="PF07732"/>
    </source>
</evidence>
<keyword evidence="13" id="KW-0439">Lignin degradation</keyword>
<evidence type="ECO:0000256" key="3">
    <source>
        <dbReference type="ARBA" id="ARBA00002075"/>
    </source>
</evidence>
<feature type="domain" description="Plastocyanin-like" evidence="16">
    <location>
        <begin position="169"/>
        <end position="303"/>
    </location>
</feature>
<comment type="subcellular location">
    <subcellularLocation>
        <location evidence="4">Secreted</location>
        <location evidence="4">Extracellular space</location>
        <location evidence="4">Apoplast</location>
    </subcellularLocation>
</comment>
<evidence type="ECO:0000256" key="2">
    <source>
        <dbReference type="ARBA" id="ARBA00001935"/>
    </source>
</evidence>
<evidence type="ECO:0000256" key="14">
    <source>
        <dbReference type="SAM" id="MobiDB-lite"/>
    </source>
</evidence>
<evidence type="ECO:0000256" key="7">
    <source>
        <dbReference type="ARBA" id="ARBA00022523"/>
    </source>
</evidence>
<dbReference type="HOGENOM" id="CLU_006504_6_3_1"/>
<evidence type="ECO:0000313" key="20">
    <source>
        <dbReference type="Proteomes" id="UP000026962"/>
    </source>
</evidence>
<feature type="region of interest" description="Disordered" evidence="14">
    <location>
        <begin position="433"/>
        <end position="464"/>
    </location>
</feature>
<evidence type="ECO:0000256" key="10">
    <source>
        <dbReference type="ARBA" id="ARBA00022737"/>
    </source>
</evidence>
<feature type="signal peptide" evidence="15">
    <location>
        <begin position="1"/>
        <end position="25"/>
    </location>
</feature>
<organism evidence="19">
    <name type="scientific">Oryza punctata</name>
    <name type="common">Red rice</name>
    <dbReference type="NCBI Taxonomy" id="4537"/>
    <lineage>
        <taxon>Eukaryota</taxon>
        <taxon>Viridiplantae</taxon>
        <taxon>Streptophyta</taxon>
        <taxon>Embryophyta</taxon>
        <taxon>Tracheophyta</taxon>
        <taxon>Spermatophyta</taxon>
        <taxon>Magnoliopsida</taxon>
        <taxon>Liliopsida</taxon>
        <taxon>Poales</taxon>
        <taxon>Poaceae</taxon>
        <taxon>BOP clade</taxon>
        <taxon>Oryzoideae</taxon>
        <taxon>Oryzeae</taxon>
        <taxon>Oryzinae</taxon>
        <taxon>Oryza</taxon>
    </lineage>
</organism>
<keyword evidence="20" id="KW-1185">Reference proteome</keyword>
<dbReference type="Gene3D" id="2.60.40.420">
    <property type="entry name" value="Cupredoxins - blue copper proteins"/>
    <property type="match status" value="3"/>
</dbReference>
<dbReference type="Pfam" id="PF00394">
    <property type="entry name" value="Cu-oxidase"/>
    <property type="match status" value="1"/>
</dbReference>
<dbReference type="InterPro" id="IPR034289">
    <property type="entry name" value="CuRO_3_LCC"/>
</dbReference>